<feature type="coiled-coil region" evidence="2">
    <location>
        <begin position="557"/>
        <end position="584"/>
    </location>
</feature>
<dbReference type="Proteomes" id="UP000007879">
    <property type="component" value="Unassembled WGS sequence"/>
</dbReference>
<dbReference type="GO" id="GO:0005519">
    <property type="term" value="F:cytoskeletal regulatory protein binding"/>
    <property type="evidence" value="ECO:0007669"/>
    <property type="project" value="InterPro"/>
</dbReference>
<dbReference type="SMART" id="SM00806">
    <property type="entry name" value="AIP3"/>
    <property type="match status" value="1"/>
</dbReference>
<dbReference type="InterPro" id="IPR051825">
    <property type="entry name" value="SRCIN1"/>
</dbReference>
<dbReference type="EnsemblMetazoa" id="Aqu2.1.41087_001">
    <property type="protein sequence ID" value="Aqu2.1.41087_001"/>
    <property type="gene ID" value="Aqu2.1.41087"/>
</dbReference>
<feature type="compositionally biased region" description="Pro residues" evidence="3">
    <location>
        <begin position="980"/>
        <end position="989"/>
    </location>
</feature>
<dbReference type="Gene3D" id="1.20.58.1540">
    <property type="entry name" value="Actin interacting protein 3, C-terminal domain"/>
    <property type="match status" value="1"/>
</dbReference>
<feature type="region of interest" description="Disordered" evidence="3">
    <location>
        <begin position="1044"/>
        <end position="1064"/>
    </location>
</feature>
<feature type="compositionally biased region" description="Polar residues" evidence="3">
    <location>
        <begin position="943"/>
        <end position="963"/>
    </location>
</feature>
<evidence type="ECO:0000313" key="6">
    <source>
        <dbReference type="Proteomes" id="UP000007879"/>
    </source>
</evidence>
<proteinExistence type="predicted"/>
<feature type="region of interest" description="Disordered" evidence="3">
    <location>
        <begin position="806"/>
        <end position="852"/>
    </location>
</feature>
<feature type="compositionally biased region" description="Basic and acidic residues" evidence="3">
    <location>
        <begin position="651"/>
        <end position="719"/>
    </location>
</feature>
<feature type="region of interest" description="Disordered" evidence="3">
    <location>
        <begin position="1"/>
        <end position="23"/>
    </location>
</feature>
<sequence>MPEFRLRRAKKEKGGGQRRRHTLHTDSEMSQQLEEAAKIFNEQTKIILGPNEISLDDAIQGMRVGVRDGPKPPDVFINSTSSSEPPVKAVTNRRISSKYSECIYLRYGADMRRCPLPSPITLSTIKQLFINLFDLSPSVNKDPKWHLFLLNRSNTWKPLTNVSNVSDQSTILLVDSSDLETGPLLNSTPPLVHRSSTGTPDADLSSDDEREDLNISLQNPISSLSQAHSNVPGVENLSSAIYLNGPTNDTHVNETDGLATTQTRDVDVILPPPIIPIDEPVTISGLQKEISFLKRKHQLEIQELRTELTLARLSAAQGSTANNFSVELSQFRKDRLIVEPLKEDYLKESDSALSEMSLLQSIGDSLKSDAIHHQSRIDTDEVNYLLSLTEESAERFENLKGQYNVLEPKLKAVMQKELEVIVAEEQIMKEEAKKLAAATEACKILKETFTTLQQLSGLQAQRPLQVPVIVTSSDPKVDHSSLIAIINSVIPNHQERLEAIKETEMIMRKRKMDLSPTKRALKKFELSLRQRQKVLNPTGRVVVLEKEREEKLRSLYIAEKQERQREIERDLEIAQKALKEKRKKEIAEIEQRLGIDFKISHKNEEREGGNRRTSIEVDQEKRLEEEKKRIEEERKRLSNIELQRLREEKKRLENEKRSQEEERERLDQLRREQEEQQRRLREEQRRQEDEQRRIELQRFQQEQERRQIEEDKRHWKDYQGRLGSESPETRNKRKEMLWQHVQRQIQLEEEKEKSDLVMKRKAHTLKNNYSSQPESSYNNHSHSHSLGHFNEVDNIETLPLAIPPVSLTSRSHKDLRHNRTDDEPGSGELMRKHMSGSGGTQQPNGLIQRGGALGGLVHDDLMPKFSSEDSLIKQNLYDSPWTSKKLFLQSQGGGVSNRRGSASQVHHKRNKSDFNETPPIAPKQSQRDDRSSPILIHPLRTTIGKSKSNDFGCSPSIQRSSNSKSDHDLQETSKLTNHHSPPPLPPPPVSYASPTNPQLPSFTAVAPPPYSQVAIPPPSIATAGSFDYKKGGLLSERMTHYPMMPSGQQQDSMLSKFKPSISLV</sequence>
<dbReference type="GO" id="GO:0005737">
    <property type="term" value="C:cytoplasm"/>
    <property type="evidence" value="ECO:0007669"/>
    <property type="project" value="TreeGrafter"/>
</dbReference>
<feature type="coiled-coil region" evidence="2">
    <location>
        <begin position="413"/>
        <end position="448"/>
    </location>
</feature>
<feature type="region of interest" description="Disordered" evidence="3">
    <location>
        <begin position="888"/>
        <end position="1004"/>
    </location>
</feature>
<accession>A0A1X7VLZ1</accession>
<dbReference type="STRING" id="400682.A0A1X7VLZ1"/>
<evidence type="ECO:0000256" key="3">
    <source>
        <dbReference type="SAM" id="MobiDB-lite"/>
    </source>
</evidence>
<keyword evidence="1 2" id="KW-0175">Coiled coil</keyword>
<organism evidence="5">
    <name type="scientific">Amphimedon queenslandica</name>
    <name type="common">Sponge</name>
    <dbReference type="NCBI Taxonomy" id="400682"/>
    <lineage>
        <taxon>Eukaryota</taxon>
        <taxon>Metazoa</taxon>
        <taxon>Porifera</taxon>
        <taxon>Demospongiae</taxon>
        <taxon>Heteroscleromorpha</taxon>
        <taxon>Haplosclerida</taxon>
        <taxon>Niphatidae</taxon>
        <taxon>Amphimedon</taxon>
    </lineage>
</organism>
<dbReference type="KEGG" id="aqu:105316551"/>
<feature type="region of interest" description="Disordered" evidence="3">
    <location>
        <begin position="651"/>
        <end position="732"/>
    </location>
</feature>
<feature type="compositionally biased region" description="Basic residues" evidence="3">
    <location>
        <begin position="7"/>
        <end position="22"/>
    </location>
</feature>
<evidence type="ECO:0000256" key="2">
    <source>
        <dbReference type="SAM" id="Coils"/>
    </source>
</evidence>
<evidence type="ECO:0000259" key="4">
    <source>
        <dbReference type="SMART" id="SM00806"/>
    </source>
</evidence>
<protein>
    <recommendedName>
        <fullName evidence="4">Actin interacting protein 3 C-terminal domain-containing protein</fullName>
    </recommendedName>
</protein>
<name>A0A1X7VLZ1_AMPQE</name>
<dbReference type="InterPro" id="IPR022782">
    <property type="entry name" value="AIP3-like_C"/>
</dbReference>
<dbReference type="EnsemblMetazoa" id="XM_011411521.2">
    <property type="protein sequence ID" value="XP_011409823.1"/>
    <property type="gene ID" value="LOC105316551"/>
</dbReference>
<dbReference type="PANTHER" id="PTHR22741:SF10">
    <property type="entry name" value="COILED-COIL DOMAIN-CONTAINING PROTEIN CG32809"/>
    <property type="match status" value="1"/>
</dbReference>
<dbReference type="Pfam" id="PF03915">
    <property type="entry name" value="AIP3"/>
    <property type="match status" value="1"/>
</dbReference>
<dbReference type="OrthoDB" id="6022652at2759"/>
<dbReference type="AlphaFoldDB" id="A0A1X7VLZ1"/>
<gene>
    <name evidence="5" type="primary">105316551</name>
</gene>
<reference evidence="5" key="2">
    <citation type="submission" date="2017-05" db="UniProtKB">
        <authorList>
            <consortium name="EnsemblMetazoa"/>
        </authorList>
    </citation>
    <scope>IDENTIFICATION</scope>
</reference>
<dbReference type="InParanoid" id="A0A1X7VLZ1"/>
<feature type="compositionally biased region" description="Polar residues" evidence="3">
    <location>
        <begin position="184"/>
        <end position="199"/>
    </location>
</feature>
<dbReference type="InterPro" id="IPR005613">
    <property type="entry name" value="AIP3_C"/>
</dbReference>
<evidence type="ECO:0000313" key="5">
    <source>
        <dbReference type="EnsemblMetazoa" id="Aqu2.1.41087_001"/>
    </source>
</evidence>
<feature type="region of interest" description="Disordered" evidence="3">
    <location>
        <begin position="184"/>
        <end position="208"/>
    </location>
</feature>
<keyword evidence="6" id="KW-1185">Reference proteome</keyword>
<feature type="domain" description="Actin interacting protein 3 C-terminal" evidence="4">
    <location>
        <begin position="104"/>
        <end position="553"/>
    </location>
</feature>
<evidence type="ECO:0000256" key="1">
    <source>
        <dbReference type="ARBA" id="ARBA00023054"/>
    </source>
</evidence>
<dbReference type="PANTHER" id="PTHR22741">
    <property type="entry name" value="P140CAP/SNIP-RELATED"/>
    <property type="match status" value="1"/>
</dbReference>
<reference evidence="6" key="1">
    <citation type="journal article" date="2010" name="Nature">
        <title>The Amphimedon queenslandica genome and the evolution of animal complexity.</title>
        <authorList>
            <person name="Srivastava M."/>
            <person name="Simakov O."/>
            <person name="Chapman J."/>
            <person name="Fahey B."/>
            <person name="Gauthier M.E."/>
            <person name="Mitros T."/>
            <person name="Richards G.S."/>
            <person name="Conaco C."/>
            <person name="Dacre M."/>
            <person name="Hellsten U."/>
            <person name="Larroux C."/>
            <person name="Putnam N.H."/>
            <person name="Stanke M."/>
            <person name="Adamska M."/>
            <person name="Darling A."/>
            <person name="Degnan S.M."/>
            <person name="Oakley T.H."/>
            <person name="Plachetzki D.C."/>
            <person name="Zhai Y."/>
            <person name="Adamski M."/>
            <person name="Calcino A."/>
            <person name="Cummins S.F."/>
            <person name="Goodstein D.M."/>
            <person name="Harris C."/>
            <person name="Jackson D.J."/>
            <person name="Leys S.P."/>
            <person name="Shu S."/>
            <person name="Woodcroft B.J."/>
            <person name="Vervoort M."/>
            <person name="Kosik K.S."/>
            <person name="Manning G."/>
            <person name="Degnan B.M."/>
            <person name="Rokhsar D.S."/>
        </authorList>
    </citation>
    <scope>NUCLEOTIDE SEQUENCE [LARGE SCALE GENOMIC DNA]</scope>
</reference>